<reference evidence="2" key="1">
    <citation type="submission" date="2017-12" db="EMBL/GenBank/DDBJ databases">
        <title>FDA dAtabase for Regulatory Grade micrObial Sequences (FDA-ARGOS): Supporting development and validation of Infectious Disease Dx tests.</title>
        <authorList>
            <person name="Hoffmann M."/>
            <person name="Allard M."/>
            <person name="Evans P."/>
            <person name="Brown E."/>
            <person name="Tallon L."/>
            <person name="Sadzewicz L."/>
            <person name="Sengamalay N."/>
            <person name="Ott S."/>
            <person name="Godinez A."/>
            <person name="Nagaraj S."/>
            <person name="Vavikolanu K."/>
            <person name="Aluvathingal J."/>
            <person name="Nadendla S."/>
            <person name="Sichtig H."/>
        </authorList>
    </citation>
    <scope>NUCLEOTIDE SEQUENCE [LARGE SCALE GENOMIC DNA]</scope>
    <source>
        <strain evidence="2">FDAARGOS_249</strain>
    </source>
</reference>
<evidence type="ECO:0000313" key="2">
    <source>
        <dbReference type="Proteomes" id="UP000192813"/>
    </source>
</evidence>
<sequence length="176" mass="20681">MGYTVFDTFDLLQFNYGVTGAEISKQADIPYQWIATSKETNKLSNNLQKAIGKVYGYDWNSLENLRLYQKRLNTVGLVDGNRIKKLRAQREITRKQAAIDLKTSDDRISRIERNEVVLSSWVEYLRFKDYYQDDLLLRDETTEAKKRKRAKEVITFRNIATRGSKVSWQMIKKVRA</sequence>
<protein>
    <submittedName>
        <fullName evidence="1">XRE family transcriptional regulator</fullName>
    </submittedName>
</protein>
<dbReference type="Proteomes" id="UP000192813">
    <property type="component" value="Unassembled WGS sequence"/>
</dbReference>
<accession>A0A2J9PKI9</accession>
<proteinExistence type="predicted"/>
<evidence type="ECO:0000313" key="1">
    <source>
        <dbReference type="EMBL" id="PNL90855.1"/>
    </source>
</evidence>
<name>A0A2J9PKI9_9LACT</name>
<dbReference type="RefSeq" id="WP_083067631.1">
    <property type="nucleotide sequence ID" value="NZ_NBTM02000001.1"/>
</dbReference>
<dbReference type="CDD" id="cd00093">
    <property type="entry name" value="HTH_XRE"/>
    <property type="match status" value="1"/>
</dbReference>
<dbReference type="InterPro" id="IPR010982">
    <property type="entry name" value="Lambda_DNA-bd_dom_sf"/>
</dbReference>
<organism evidence="1 2">
    <name type="scientific">Aerococcus viridans</name>
    <dbReference type="NCBI Taxonomy" id="1377"/>
    <lineage>
        <taxon>Bacteria</taxon>
        <taxon>Bacillati</taxon>
        <taxon>Bacillota</taxon>
        <taxon>Bacilli</taxon>
        <taxon>Lactobacillales</taxon>
        <taxon>Aerococcaceae</taxon>
        <taxon>Aerococcus</taxon>
    </lineage>
</organism>
<dbReference type="Gene3D" id="1.10.260.40">
    <property type="entry name" value="lambda repressor-like DNA-binding domains"/>
    <property type="match status" value="1"/>
</dbReference>
<dbReference type="GO" id="GO:0003677">
    <property type="term" value="F:DNA binding"/>
    <property type="evidence" value="ECO:0007669"/>
    <property type="project" value="InterPro"/>
</dbReference>
<dbReference type="EMBL" id="NBTM02000001">
    <property type="protein sequence ID" value="PNL90855.1"/>
    <property type="molecule type" value="Genomic_DNA"/>
</dbReference>
<dbReference type="AlphaFoldDB" id="A0A2J9PKI9"/>
<dbReference type="SUPFAM" id="SSF47413">
    <property type="entry name" value="lambda repressor-like DNA-binding domains"/>
    <property type="match status" value="1"/>
</dbReference>
<dbReference type="InterPro" id="IPR001387">
    <property type="entry name" value="Cro/C1-type_HTH"/>
</dbReference>
<comment type="caution">
    <text evidence="1">The sequence shown here is derived from an EMBL/GenBank/DDBJ whole genome shotgun (WGS) entry which is preliminary data.</text>
</comment>
<gene>
    <name evidence="1" type="ORF">A6J77_000660</name>
</gene>